<evidence type="ECO:0000259" key="2">
    <source>
        <dbReference type="PROSITE" id="PS51782"/>
    </source>
</evidence>
<dbReference type="CDD" id="cd00118">
    <property type="entry name" value="LysM"/>
    <property type="match status" value="1"/>
</dbReference>
<evidence type="ECO:0000313" key="4">
    <source>
        <dbReference type="Proteomes" id="UP001175211"/>
    </source>
</evidence>
<evidence type="ECO:0000256" key="1">
    <source>
        <dbReference type="SAM" id="Phobius"/>
    </source>
</evidence>
<dbReference type="InterPro" id="IPR036779">
    <property type="entry name" value="LysM_dom_sf"/>
</dbReference>
<keyword evidence="1" id="KW-0472">Membrane</keyword>
<dbReference type="SUPFAM" id="SSF54106">
    <property type="entry name" value="LysM domain"/>
    <property type="match status" value="1"/>
</dbReference>
<keyword evidence="1" id="KW-1133">Transmembrane helix</keyword>
<dbReference type="Pfam" id="PF01476">
    <property type="entry name" value="LysM"/>
    <property type="match status" value="1"/>
</dbReference>
<dbReference type="EMBL" id="JAUEPS010000004">
    <property type="protein sequence ID" value="KAK0466062.1"/>
    <property type="molecule type" value="Genomic_DNA"/>
</dbReference>
<protein>
    <recommendedName>
        <fullName evidence="2">LysM domain-containing protein</fullName>
    </recommendedName>
</protein>
<dbReference type="Gene3D" id="3.10.350.10">
    <property type="entry name" value="LysM domain"/>
    <property type="match status" value="1"/>
</dbReference>
<gene>
    <name evidence="3" type="ORF">EV420DRAFT_1509612</name>
</gene>
<dbReference type="RefSeq" id="XP_060336889.1">
    <property type="nucleotide sequence ID" value="XM_060471472.1"/>
</dbReference>
<feature type="domain" description="LysM" evidence="2">
    <location>
        <begin position="172"/>
        <end position="216"/>
    </location>
</feature>
<keyword evidence="1" id="KW-0812">Transmembrane</keyword>
<proteinExistence type="predicted"/>
<accession>A0AA39TPI0</accession>
<keyword evidence="4" id="KW-1185">Reference proteome</keyword>
<reference evidence="3" key="1">
    <citation type="submission" date="2023-06" db="EMBL/GenBank/DDBJ databases">
        <authorList>
            <consortium name="Lawrence Berkeley National Laboratory"/>
            <person name="Ahrendt S."/>
            <person name="Sahu N."/>
            <person name="Indic B."/>
            <person name="Wong-Bajracharya J."/>
            <person name="Merenyi Z."/>
            <person name="Ke H.-M."/>
            <person name="Monk M."/>
            <person name="Kocsube S."/>
            <person name="Drula E."/>
            <person name="Lipzen A."/>
            <person name="Balint B."/>
            <person name="Henrissat B."/>
            <person name="Andreopoulos B."/>
            <person name="Martin F.M."/>
            <person name="Harder C.B."/>
            <person name="Rigling D."/>
            <person name="Ford K.L."/>
            <person name="Foster G.D."/>
            <person name="Pangilinan J."/>
            <person name="Papanicolaou A."/>
            <person name="Barry K."/>
            <person name="LaButti K."/>
            <person name="Viragh M."/>
            <person name="Koriabine M."/>
            <person name="Yan M."/>
            <person name="Riley R."/>
            <person name="Champramary S."/>
            <person name="Plett K.L."/>
            <person name="Tsai I.J."/>
            <person name="Slot J."/>
            <person name="Sipos G."/>
            <person name="Plett J."/>
            <person name="Nagy L.G."/>
            <person name="Grigoriev I.V."/>
        </authorList>
    </citation>
    <scope>NUCLEOTIDE SEQUENCE</scope>
    <source>
        <strain evidence="3">CCBAS 213</strain>
    </source>
</reference>
<name>A0AA39TPI0_ARMTA</name>
<evidence type="ECO:0000313" key="3">
    <source>
        <dbReference type="EMBL" id="KAK0466062.1"/>
    </source>
</evidence>
<dbReference type="PROSITE" id="PS51782">
    <property type="entry name" value="LYSM"/>
    <property type="match status" value="1"/>
</dbReference>
<dbReference type="Proteomes" id="UP001175211">
    <property type="component" value="Unassembled WGS sequence"/>
</dbReference>
<dbReference type="GeneID" id="85355020"/>
<dbReference type="AlphaFoldDB" id="A0AA39TPI0"/>
<sequence length="221" mass="24913">MFLVTSAHYQIPILTAGGSASILPHDDYDDFFDLKVRMGRWTQYDEDSYRLPEGMERIGYDSDTQTYFYRDANGDTWKGAEGAEYSEMTRVSDASSSTEDIEAAPRRTDGYQELATDLDRPMVPTTYTPQPGAYRTLFPFFLIIAVVLLLVWRLILSPGLSVPKSPCSEGMQAYWVQAGDSCWEIADSHGYTLEQLRQWNPKVECEVLMPGTTVCLPGDSK</sequence>
<feature type="transmembrane region" description="Helical" evidence="1">
    <location>
        <begin position="137"/>
        <end position="156"/>
    </location>
</feature>
<dbReference type="InterPro" id="IPR018392">
    <property type="entry name" value="LysM"/>
</dbReference>
<organism evidence="3 4">
    <name type="scientific">Armillaria tabescens</name>
    <name type="common">Ringless honey mushroom</name>
    <name type="synonym">Agaricus tabescens</name>
    <dbReference type="NCBI Taxonomy" id="1929756"/>
    <lineage>
        <taxon>Eukaryota</taxon>
        <taxon>Fungi</taxon>
        <taxon>Dikarya</taxon>
        <taxon>Basidiomycota</taxon>
        <taxon>Agaricomycotina</taxon>
        <taxon>Agaricomycetes</taxon>
        <taxon>Agaricomycetidae</taxon>
        <taxon>Agaricales</taxon>
        <taxon>Marasmiineae</taxon>
        <taxon>Physalacriaceae</taxon>
        <taxon>Desarmillaria</taxon>
    </lineage>
</organism>
<dbReference type="SMART" id="SM00257">
    <property type="entry name" value="LysM"/>
    <property type="match status" value="1"/>
</dbReference>
<comment type="caution">
    <text evidence="3">The sequence shown here is derived from an EMBL/GenBank/DDBJ whole genome shotgun (WGS) entry which is preliminary data.</text>
</comment>